<dbReference type="InterPro" id="IPR002656">
    <property type="entry name" value="Acyl_transf_3_dom"/>
</dbReference>
<dbReference type="EMBL" id="CAJC01000144">
    <property type="protein sequence ID" value="CCI53297.1"/>
    <property type="molecule type" value="Genomic_DNA"/>
</dbReference>
<evidence type="ECO:0000259" key="3">
    <source>
        <dbReference type="Pfam" id="PF19040"/>
    </source>
</evidence>
<dbReference type="InterPro" id="IPR050879">
    <property type="entry name" value="Acyltransferase_3"/>
</dbReference>
<accession>A0A077MEC9</accession>
<feature type="transmembrane region" description="Helical" evidence="1">
    <location>
        <begin position="309"/>
        <end position="328"/>
    </location>
</feature>
<feature type="transmembrane region" description="Helical" evidence="1">
    <location>
        <begin position="280"/>
        <end position="297"/>
    </location>
</feature>
<keyword evidence="5" id="KW-1185">Reference proteome</keyword>
<feature type="transmembrane region" description="Helical" evidence="1">
    <location>
        <begin position="340"/>
        <end position="362"/>
    </location>
</feature>
<feature type="transmembrane region" description="Helical" evidence="1">
    <location>
        <begin position="221"/>
        <end position="244"/>
    </location>
</feature>
<feature type="transmembrane region" description="Helical" evidence="1">
    <location>
        <begin position="383"/>
        <end position="406"/>
    </location>
</feature>
<feature type="transmembrane region" description="Helical" evidence="1">
    <location>
        <begin position="44"/>
        <end position="64"/>
    </location>
</feature>
<dbReference type="PANTHER" id="PTHR23028:SF53">
    <property type="entry name" value="ACYL_TRANSF_3 DOMAIN-CONTAINING PROTEIN"/>
    <property type="match status" value="1"/>
</dbReference>
<feature type="transmembrane region" description="Helical" evidence="1">
    <location>
        <begin position="256"/>
        <end position="274"/>
    </location>
</feature>
<proteinExistence type="predicted"/>
<keyword evidence="4" id="KW-0012">Acyltransferase</keyword>
<dbReference type="GO" id="GO:0009103">
    <property type="term" value="P:lipopolysaccharide biosynthetic process"/>
    <property type="evidence" value="ECO:0007669"/>
    <property type="project" value="TreeGrafter"/>
</dbReference>
<feature type="domain" description="SGNH" evidence="3">
    <location>
        <begin position="441"/>
        <end position="685"/>
    </location>
</feature>
<name>A0A077MEC9_9MICO</name>
<keyword evidence="1" id="KW-0472">Membrane</keyword>
<evidence type="ECO:0000313" key="5">
    <source>
        <dbReference type="Proteomes" id="UP000035720"/>
    </source>
</evidence>
<feature type="domain" description="Acyltransferase 3" evidence="2">
    <location>
        <begin position="19"/>
        <end position="361"/>
    </location>
</feature>
<dbReference type="Pfam" id="PF19040">
    <property type="entry name" value="SGNH"/>
    <property type="match status" value="1"/>
</dbReference>
<evidence type="ECO:0000256" key="1">
    <source>
        <dbReference type="SAM" id="Phobius"/>
    </source>
</evidence>
<dbReference type="PANTHER" id="PTHR23028">
    <property type="entry name" value="ACETYLTRANSFERASE"/>
    <property type="match status" value="1"/>
</dbReference>
<dbReference type="RefSeq" id="WP_157038482.1">
    <property type="nucleotide sequence ID" value="NZ_HF571038.1"/>
</dbReference>
<keyword evidence="1" id="KW-0812">Transmembrane</keyword>
<feature type="transmembrane region" description="Helical" evidence="1">
    <location>
        <begin position="181"/>
        <end position="201"/>
    </location>
</feature>
<gene>
    <name evidence="4" type="ORF">BN13_340012</name>
</gene>
<sequence>MSTVMPTTPSPSAGVLRRDIQGLRAVAVVAVIVFHLGAPLPGGFVGVDIFFVVSGFVITAMLMRELDRTGRIDLRAFYIRRFKRLTPALALVIGVTVAVSLVLLSPLGPVQNAAATGWGAIFLLANLVIDRTTGGYFDKPAESNPLLHTWSLSVEEQFYLVFPMALALVWRFSRPQSWRPAAITVVATLAVVSFIAAVMGSRGVDVSNSAVLSALNFLLGFYSPLTRAFEFAAGALLALSLSAASTERLTARTTTAAAWSGLALLAGSFVAISADSPFPGVITLLPVAATLLLILAGSGATPAPIVTRLLAGSPAVYVGALSYSLYLWHWPFIVLVGRLVPGSATARTLAAIVSVGAAYASYRWVEQPIRTGRVRPGRPLARLVAATALPPLLLSGIALGVARAGYWSPTVKEFQAATLTPHVGERAGGDTFLPLSRSLARRCVWNGAQTGSPIYLVGDSNGNHFGEAVVGAATILGRPAVISTTSNCPFIDGYLTRQGTDSTVAERCHRHVTESLRYLTESAVPGVVVIANADHYWTSTTVAFGATPAPALSSTEKKLQQWRVAMSAMVTRLQRAGHQVALVQAIPHWSQQNRWDPVDCSAASLVLVRGGCDATVSLVSSEQQDGATRAAIASLAEAAGVGVIDPGPTMCPSGTCSVRGPGFIRLSDSGHISAPQSRALAPLFADVIGRSRTG</sequence>
<dbReference type="InterPro" id="IPR043968">
    <property type="entry name" value="SGNH"/>
</dbReference>
<dbReference type="AlphaFoldDB" id="A0A077MEC9"/>
<organism evidence="4 5">
    <name type="scientific">Nostocoides jenkinsii Ben 74</name>
    <dbReference type="NCBI Taxonomy" id="1193518"/>
    <lineage>
        <taxon>Bacteria</taxon>
        <taxon>Bacillati</taxon>
        <taxon>Actinomycetota</taxon>
        <taxon>Actinomycetes</taxon>
        <taxon>Micrococcales</taxon>
        <taxon>Intrasporangiaceae</taxon>
        <taxon>Nostocoides</taxon>
    </lineage>
</organism>
<dbReference type="STRING" id="1193518.BN13_340012"/>
<keyword evidence="4" id="KW-0808">Transferase</keyword>
<dbReference type="Pfam" id="PF01757">
    <property type="entry name" value="Acyl_transf_3"/>
    <property type="match status" value="1"/>
</dbReference>
<protein>
    <submittedName>
        <fullName evidence="4">Putative lipopolysaccharide modification acyltransferase</fullName>
    </submittedName>
</protein>
<dbReference type="OrthoDB" id="3404679at2"/>
<dbReference type="GO" id="GO:0016020">
    <property type="term" value="C:membrane"/>
    <property type="evidence" value="ECO:0007669"/>
    <property type="project" value="TreeGrafter"/>
</dbReference>
<evidence type="ECO:0000313" key="4">
    <source>
        <dbReference type="EMBL" id="CCI53297.1"/>
    </source>
</evidence>
<reference evidence="4 5" key="1">
    <citation type="journal article" date="2013" name="ISME J.">
        <title>A metabolic model for members of the genus Tetrasphaera involved in enhanced biological phosphorus removal.</title>
        <authorList>
            <person name="Kristiansen R."/>
            <person name="Nguyen H.T.T."/>
            <person name="Saunders A.M."/>
            <person name="Nielsen J.L."/>
            <person name="Wimmer R."/>
            <person name="Le V.Q."/>
            <person name="McIlroy S.J."/>
            <person name="Petrovski S."/>
            <person name="Seviour R.J."/>
            <person name="Calteau A."/>
            <person name="Nielsen K.L."/>
            <person name="Nielsen P.H."/>
        </authorList>
    </citation>
    <scope>NUCLEOTIDE SEQUENCE [LARGE SCALE GENOMIC DNA]</scope>
    <source>
        <strain evidence="4 5">Ben 74</strain>
    </source>
</reference>
<feature type="transmembrane region" description="Helical" evidence="1">
    <location>
        <begin position="85"/>
        <end position="104"/>
    </location>
</feature>
<keyword evidence="1" id="KW-1133">Transmembrane helix</keyword>
<dbReference type="Proteomes" id="UP000035720">
    <property type="component" value="Unassembled WGS sequence"/>
</dbReference>
<comment type="caution">
    <text evidence="4">The sequence shown here is derived from an EMBL/GenBank/DDBJ whole genome shotgun (WGS) entry which is preliminary data.</text>
</comment>
<evidence type="ECO:0000259" key="2">
    <source>
        <dbReference type="Pfam" id="PF01757"/>
    </source>
</evidence>
<feature type="transmembrane region" description="Helical" evidence="1">
    <location>
        <begin position="110"/>
        <end position="129"/>
    </location>
</feature>
<feature type="transmembrane region" description="Helical" evidence="1">
    <location>
        <begin position="21"/>
        <end position="38"/>
    </location>
</feature>
<dbReference type="GO" id="GO:0016747">
    <property type="term" value="F:acyltransferase activity, transferring groups other than amino-acyl groups"/>
    <property type="evidence" value="ECO:0007669"/>
    <property type="project" value="InterPro"/>
</dbReference>